<dbReference type="InterPro" id="IPR036097">
    <property type="entry name" value="HisK_dim/P_sf"/>
</dbReference>
<dbReference type="PANTHER" id="PTHR42878">
    <property type="entry name" value="TWO-COMPONENT HISTIDINE KINASE"/>
    <property type="match status" value="1"/>
</dbReference>
<keyword evidence="3" id="KW-0597">Phosphoprotein</keyword>
<evidence type="ECO:0000256" key="5">
    <source>
        <dbReference type="ARBA" id="ARBA00022777"/>
    </source>
</evidence>
<evidence type="ECO:0000313" key="9">
    <source>
        <dbReference type="Proteomes" id="UP000503308"/>
    </source>
</evidence>
<dbReference type="AlphaFoldDB" id="A0A858SRI0"/>
<dbReference type="Pfam" id="PF00497">
    <property type="entry name" value="SBP_bac_3"/>
    <property type="match status" value="2"/>
</dbReference>
<dbReference type="GO" id="GO:0000156">
    <property type="term" value="F:phosphorelay response regulator activity"/>
    <property type="evidence" value="ECO:0007669"/>
    <property type="project" value="TreeGrafter"/>
</dbReference>
<gene>
    <name evidence="8" type="ORF">G3256_05195</name>
</gene>
<protein>
    <recommendedName>
        <fullName evidence="2">histidine kinase</fullName>
        <ecNumber evidence="2">2.7.13.3</ecNumber>
    </recommendedName>
</protein>
<keyword evidence="6" id="KW-0732">Signal</keyword>
<proteinExistence type="predicted"/>
<keyword evidence="9" id="KW-1185">Reference proteome</keyword>
<dbReference type="KEGG" id="rpon:G3256_05195"/>
<name>A0A858SRI0_9RHOB</name>
<dbReference type="InterPro" id="IPR001638">
    <property type="entry name" value="Solute-binding_3/MltF_N"/>
</dbReference>
<dbReference type="SUPFAM" id="SSF47384">
    <property type="entry name" value="Homodimeric domain of signal transducing histidine kinase"/>
    <property type="match status" value="1"/>
</dbReference>
<keyword evidence="4" id="KW-0808">Transferase</keyword>
<dbReference type="SMART" id="SM00388">
    <property type="entry name" value="HisKA"/>
    <property type="match status" value="1"/>
</dbReference>
<evidence type="ECO:0000313" key="8">
    <source>
        <dbReference type="EMBL" id="QJF50597.1"/>
    </source>
</evidence>
<dbReference type="InterPro" id="IPR004358">
    <property type="entry name" value="Sig_transdc_His_kin-like_C"/>
</dbReference>
<dbReference type="RefSeq" id="WP_169639815.1">
    <property type="nucleotide sequence ID" value="NZ_CP048788.1"/>
</dbReference>
<evidence type="ECO:0000256" key="3">
    <source>
        <dbReference type="ARBA" id="ARBA00022553"/>
    </source>
</evidence>
<keyword evidence="5" id="KW-0418">Kinase</keyword>
<dbReference type="InterPro" id="IPR036890">
    <property type="entry name" value="HATPase_C_sf"/>
</dbReference>
<evidence type="ECO:0000256" key="1">
    <source>
        <dbReference type="ARBA" id="ARBA00000085"/>
    </source>
</evidence>
<dbReference type="Pfam" id="PF02518">
    <property type="entry name" value="HATPase_c"/>
    <property type="match status" value="1"/>
</dbReference>
<evidence type="ECO:0000259" key="7">
    <source>
        <dbReference type="PROSITE" id="PS50109"/>
    </source>
</evidence>
<evidence type="ECO:0000256" key="2">
    <source>
        <dbReference type="ARBA" id="ARBA00012438"/>
    </source>
</evidence>
<dbReference type="InterPro" id="IPR005467">
    <property type="entry name" value="His_kinase_dom"/>
</dbReference>
<dbReference type="Pfam" id="PF00512">
    <property type="entry name" value="HisKA"/>
    <property type="match status" value="1"/>
</dbReference>
<feature type="domain" description="Histidine kinase" evidence="7">
    <location>
        <begin position="558"/>
        <end position="769"/>
    </location>
</feature>
<comment type="catalytic activity">
    <reaction evidence="1">
        <text>ATP + protein L-histidine = ADP + protein N-phospho-L-histidine.</text>
        <dbReference type="EC" id="2.7.13.3"/>
    </reaction>
</comment>
<evidence type="ECO:0000256" key="4">
    <source>
        <dbReference type="ARBA" id="ARBA00022679"/>
    </source>
</evidence>
<dbReference type="SMART" id="SM00062">
    <property type="entry name" value="PBPb"/>
    <property type="match status" value="2"/>
</dbReference>
<dbReference type="GO" id="GO:0007234">
    <property type="term" value="P:osmosensory signaling via phosphorelay pathway"/>
    <property type="evidence" value="ECO:0007669"/>
    <property type="project" value="TreeGrafter"/>
</dbReference>
<accession>A0A858SRI0</accession>
<dbReference type="EC" id="2.7.13.3" evidence="2"/>
<dbReference type="SMART" id="SM00387">
    <property type="entry name" value="HATPase_c"/>
    <property type="match status" value="1"/>
</dbReference>
<dbReference type="SUPFAM" id="SSF53850">
    <property type="entry name" value="Periplasmic binding protein-like II"/>
    <property type="match status" value="2"/>
</dbReference>
<organism evidence="8 9">
    <name type="scientific">Roseobacter ponti</name>
    <dbReference type="NCBI Taxonomy" id="1891787"/>
    <lineage>
        <taxon>Bacteria</taxon>
        <taxon>Pseudomonadati</taxon>
        <taxon>Pseudomonadota</taxon>
        <taxon>Alphaproteobacteria</taxon>
        <taxon>Rhodobacterales</taxon>
        <taxon>Roseobacteraceae</taxon>
        <taxon>Roseobacter</taxon>
    </lineage>
</organism>
<dbReference type="SUPFAM" id="SSF55874">
    <property type="entry name" value="ATPase domain of HSP90 chaperone/DNA topoisomerase II/histidine kinase"/>
    <property type="match status" value="1"/>
</dbReference>
<dbReference type="GO" id="GO:0030295">
    <property type="term" value="F:protein kinase activator activity"/>
    <property type="evidence" value="ECO:0007669"/>
    <property type="project" value="TreeGrafter"/>
</dbReference>
<evidence type="ECO:0000256" key="6">
    <source>
        <dbReference type="SAM" id="SignalP"/>
    </source>
</evidence>
<dbReference type="Gene3D" id="3.30.565.10">
    <property type="entry name" value="Histidine kinase-like ATPase, C-terminal domain"/>
    <property type="match status" value="1"/>
</dbReference>
<dbReference type="Proteomes" id="UP000503308">
    <property type="component" value="Chromosome"/>
</dbReference>
<dbReference type="InterPro" id="IPR003661">
    <property type="entry name" value="HisK_dim/P_dom"/>
</dbReference>
<dbReference type="Gene3D" id="1.10.287.130">
    <property type="match status" value="1"/>
</dbReference>
<dbReference type="PRINTS" id="PR00344">
    <property type="entry name" value="BCTRLSENSOR"/>
</dbReference>
<reference evidence="8 9" key="1">
    <citation type="submission" date="2020-02" db="EMBL/GenBank/DDBJ databases">
        <title>Genome sequence of Roseobacter ponti.</title>
        <authorList>
            <person name="Hollensteiner J."/>
            <person name="Schneider D."/>
            <person name="Poehlein A."/>
            <person name="Daniel R."/>
        </authorList>
    </citation>
    <scope>NUCLEOTIDE SEQUENCE [LARGE SCALE GENOMIC DNA]</scope>
    <source>
        <strain evidence="8 9">DSM 106830</strain>
    </source>
</reference>
<feature type="chain" id="PRO_5032359873" description="histidine kinase" evidence="6">
    <location>
        <begin position="25"/>
        <end position="780"/>
    </location>
</feature>
<dbReference type="GO" id="GO:0000155">
    <property type="term" value="F:phosphorelay sensor kinase activity"/>
    <property type="evidence" value="ECO:0007669"/>
    <property type="project" value="InterPro"/>
</dbReference>
<dbReference type="CDD" id="cd00082">
    <property type="entry name" value="HisKA"/>
    <property type="match status" value="1"/>
</dbReference>
<sequence>MPFPTLRQVTFAICAAFAGLSAQAEAVFVGWAPVPSLYEETGTDTPDGFFGNLATRIADRAGLDIEFVRYATMWDAISAQANGEVQMLAGVTRLGILSATNIYSEPVAQSAHYLVVRTEDRAGFDLDDGGVKRIGVIESRRMTFTARDKLAGHHIIPHESGPDGLHALLAGLTDALVVIGDPFFHNLRLKRIDHRVASVNGPLQTFDRAVALHGSRAELMPLINAALSDLNASGELEFLRQQWGLVPTSGAPDLLTVGVTHFPPFQVIRENGTLTGFSVEALRALGERAGLSLRFVPITSDAFGAGPRAGTYDILPQAGVTPERARRMDFALPTSEYTLSAFVRADDVFRPQSLEDLAGERVGAVEVNIARRRLEATEGIDLVIFSDVPGMMGALAAGEIRAAVNIASVLRTAAREGGLEGVTQEVRPPLFSGQRAPALRFGLGDVRERLNVVIPGYLASDEYRDLQLEWFGPKPLISDQRISQIAIATLAGLLVLGAYAALQHRARLLHQRDAAQNQRLVEIEMAHTRKAKELVAQLEITNADLARSNSELDAFAYIASHDLKAPLLAIEQTSQWIEEDLGPVLTDESRESFDLLRNRVSRMSMLLHDLLEHARIDRNETGLRLVSGRQLATEVIDLAAVPESFTVILDQSLDSVHVNATPLLTVLLNLVRNSVKHAEKPCGTIRLSVREKGEAHLFCVEDDGPGIDPRYHERIFGMFQTLRPRDEVEGSGMGLAIVQKTVTLAGGRISLESSPGNGCRFFVEWPKPPVQTHTGNQQAA</sequence>
<feature type="signal peptide" evidence="6">
    <location>
        <begin position="1"/>
        <end position="24"/>
    </location>
</feature>
<dbReference type="InterPro" id="IPR050351">
    <property type="entry name" value="BphY/WalK/GraS-like"/>
</dbReference>
<dbReference type="PANTHER" id="PTHR42878:SF15">
    <property type="entry name" value="BACTERIOPHYTOCHROME"/>
    <property type="match status" value="1"/>
</dbReference>
<dbReference type="EMBL" id="CP048788">
    <property type="protein sequence ID" value="QJF50597.1"/>
    <property type="molecule type" value="Genomic_DNA"/>
</dbReference>
<dbReference type="PROSITE" id="PS50109">
    <property type="entry name" value="HIS_KIN"/>
    <property type="match status" value="1"/>
</dbReference>
<dbReference type="InterPro" id="IPR003594">
    <property type="entry name" value="HATPase_dom"/>
</dbReference>
<dbReference type="Gene3D" id="3.40.190.10">
    <property type="entry name" value="Periplasmic binding protein-like II"/>
    <property type="match status" value="4"/>
</dbReference>